<dbReference type="PANTHER" id="PTHR11808:SF80">
    <property type="entry name" value="CYSTATHIONINE GAMMA-LYASE"/>
    <property type="match status" value="1"/>
</dbReference>
<sequence>TASLIMKGLRTLPLRMEKEQANGAAVAAYLASLPFINKLHYPALPGHPQVELAQKQMSGFGSLFSFESGHSAEKLKAFADELRYFRIGFSWGGYESLITVQQAASGSPRAGVPVVRLYIGLEDPEDLIADLSRAFRLCGFQ</sequence>
<organism evidence="4 5">
    <name type="scientific">Paenibacillus sepulcri</name>
    <dbReference type="NCBI Taxonomy" id="359917"/>
    <lineage>
        <taxon>Bacteria</taxon>
        <taxon>Bacillati</taxon>
        <taxon>Bacillota</taxon>
        <taxon>Bacilli</taxon>
        <taxon>Bacillales</taxon>
        <taxon>Paenibacillaceae</taxon>
        <taxon>Paenibacillus</taxon>
    </lineage>
</organism>
<dbReference type="Gene3D" id="3.90.1150.10">
    <property type="entry name" value="Aspartate Aminotransferase, domain 1"/>
    <property type="match status" value="1"/>
</dbReference>
<keyword evidence="5" id="KW-1185">Reference proteome</keyword>
<keyword evidence="2 3" id="KW-0663">Pyridoxal phosphate</keyword>
<dbReference type="InterPro" id="IPR015422">
    <property type="entry name" value="PyrdxlP-dep_Trfase_small"/>
</dbReference>
<gene>
    <name evidence="4" type="ORF">K0U00_41285</name>
</gene>
<dbReference type="GO" id="GO:0016740">
    <property type="term" value="F:transferase activity"/>
    <property type="evidence" value="ECO:0007669"/>
    <property type="project" value="UniProtKB-KW"/>
</dbReference>
<evidence type="ECO:0000256" key="3">
    <source>
        <dbReference type="RuleBase" id="RU362118"/>
    </source>
</evidence>
<feature type="non-terminal residue" evidence="4">
    <location>
        <position position="1"/>
    </location>
</feature>
<proteinExistence type="inferred from homology"/>
<comment type="similarity">
    <text evidence="3">Belongs to the trans-sulfuration enzymes family.</text>
</comment>
<dbReference type="SUPFAM" id="SSF53383">
    <property type="entry name" value="PLP-dependent transferases"/>
    <property type="match status" value="1"/>
</dbReference>
<dbReference type="InterPro" id="IPR000277">
    <property type="entry name" value="Cys/Met-Metab_PyrdxlP-dep_enz"/>
</dbReference>
<protein>
    <submittedName>
        <fullName evidence="4">PLP-dependent transferase</fullName>
    </submittedName>
</protein>
<dbReference type="InterPro" id="IPR015424">
    <property type="entry name" value="PyrdxlP-dep_Trfase"/>
</dbReference>
<reference evidence="4 5" key="1">
    <citation type="submission" date="2021-07" db="EMBL/GenBank/DDBJ databases">
        <title>Paenibacillus radiodurans sp. nov., isolated from the southeastern edge of Tengger Desert.</title>
        <authorList>
            <person name="Zhang G."/>
        </authorList>
    </citation>
    <scope>NUCLEOTIDE SEQUENCE [LARGE SCALE GENOMIC DNA]</scope>
    <source>
        <strain evidence="4 5">CCM 7311</strain>
    </source>
</reference>
<dbReference type="EMBL" id="JAHZIK010002278">
    <property type="protein sequence ID" value="MBW7460517.1"/>
    <property type="molecule type" value="Genomic_DNA"/>
</dbReference>
<evidence type="ECO:0000313" key="4">
    <source>
        <dbReference type="EMBL" id="MBW7460517.1"/>
    </source>
</evidence>
<comment type="cofactor">
    <cofactor evidence="1 3">
        <name>pyridoxal 5'-phosphate</name>
        <dbReference type="ChEBI" id="CHEBI:597326"/>
    </cofactor>
</comment>
<comment type="caution">
    <text evidence="4">The sequence shown here is derived from an EMBL/GenBank/DDBJ whole genome shotgun (WGS) entry which is preliminary data.</text>
</comment>
<evidence type="ECO:0000313" key="5">
    <source>
        <dbReference type="Proteomes" id="UP001519887"/>
    </source>
</evidence>
<dbReference type="Proteomes" id="UP001519887">
    <property type="component" value="Unassembled WGS sequence"/>
</dbReference>
<dbReference type="Pfam" id="PF01053">
    <property type="entry name" value="Cys_Met_Meta_PP"/>
    <property type="match status" value="1"/>
</dbReference>
<evidence type="ECO:0000256" key="1">
    <source>
        <dbReference type="ARBA" id="ARBA00001933"/>
    </source>
</evidence>
<dbReference type="PANTHER" id="PTHR11808">
    <property type="entry name" value="TRANS-SULFURATION ENZYME FAMILY MEMBER"/>
    <property type="match status" value="1"/>
</dbReference>
<accession>A0ABS7CHW0</accession>
<keyword evidence="4" id="KW-0808">Transferase</keyword>
<name>A0ABS7CHW0_9BACL</name>
<evidence type="ECO:0000256" key="2">
    <source>
        <dbReference type="ARBA" id="ARBA00022898"/>
    </source>
</evidence>